<feature type="binding site" evidence="9">
    <location>
        <position position="203"/>
    </location>
    <ligand>
        <name>Zn(2+)</name>
        <dbReference type="ChEBI" id="CHEBI:29105"/>
        <note>catalytic</note>
    </ligand>
</feature>
<gene>
    <name evidence="9" type="primary">ddpX</name>
    <name evidence="12" type="ORF">DWB85_12625</name>
</gene>
<dbReference type="SUPFAM" id="SSF55166">
    <property type="entry name" value="Hedgehog/DD-peptidase"/>
    <property type="match status" value="1"/>
</dbReference>
<keyword evidence="3 9" id="KW-0479">Metal-binding</keyword>
<feature type="binding site" evidence="9">
    <location>
        <position position="142"/>
    </location>
    <ligand>
        <name>Zn(2+)</name>
        <dbReference type="ChEBI" id="CHEBI:29105"/>
        <note>catalytic</note>
    </ligand>
</feature>
<evidence type="ECO:0000256" key="2">
    <source>
        <dbReference type="ARBA" id="ARBA00022670"/>
    </source>
</evidence>
<comment type="function">
    <text evidence="9 10">Catalyzes hydrolysis of the D-alanyl-D-alanine dipeptide.</text>
</comment>
<protein>
    <recommendedName>
        <fullName evidence="9 10">D-alanyl-D-alanine dipeptidase</fullName>
        <shortName evidence="9 10">D-Ala-D-Ala dipeptidase</shortName>
        <ecNumber evidence="9 10">3.4.13.22</ecNumber>
    </recommendedName>
</protein>
<reference evidence="12 13" key="1">
    <citation type="submission" date="2018-07" db="EMBL/GenBank/DDBJ databases">
        <title>Halioglobus sp. genome submission.</title>
        <authorList>
            <person name="Ye M.-Q."/>
            <person name="Du Z.-J."/>
        </authorList>
    </citation>
    <scope>NUCLEOTIDE SEQUENCE [LARGE SCALE GENOMIC DNA]</scope>
    <source>
        <strain evidence="12 13">U0301</strain>
    </source>
</reference>
<dbReference type="Pfam" id="PF01427">
    <property type="entry name" value="Peptidase_M15"/>
    <property type="match status" value="1"/>
</dbReference>
<comment type="cofactor">
    <cofactor evidence="9">
        <name>Zn(2+)</name>
        <dbReference type="ChEBI" id="CHEBI:29105"/>
    </cofactor>
    <text evidence="9">Binds 1 zinc ion per subunit.</text>
</comment>
<evidence type="ECO:0000256" key="6">
    <source>
        <dbReference type="ARBA" id="ARBA00022997"/>
    </source>
</evidence>
<sequence>MLKALFFPLFLSCFGMSALAGEALVNIKDYAPQISTEIRYAGSDNFVGEAVDGYTAPNCLLTPPAAEALAAAQEEFARFGLAILIYDCYRPQRAVDHFMRWVADPGNKQGRQAYYPKLAKGELVPEGYIAAKSGHSRGSTVDLTLYFTDSGQLLDMGTPWDFFDPLSNTENADIRAPARANRLLLRSVMAQHGFRNYPGEWWHFTLVDEPFPERYFDVPVR</sequence>
<dbReference type="InterPro" id="IPR009045">
    <property type="entry name" value="Zn_M74/Hedgehog-like"/>
</dbReference>
<name>A0A3L7DUX4_9GAMM</name>
<feature type="site" description="Transition state stabilizer" evidence="9">
    <location>
        <position position="90"/>
    </location>
</feature>
<evidence type="ECO:0000256" key="4">
    <source>
        <dbReference type="ARBA" id="ARBA00022801"/>
    </source>
</evidence>
<evidence type="ECO:0000313" key="12">
    <source>
        <dbReference type="EMBL" id="RLQ21368.1"/>
    </source>
</evidence>
<evidence type="ECO:0000256" key="1">
    <source>
        <dbReference type="ARBA" id="ARBA00001362"/>
    </source>
</evidence>
<evidence type="ECO:0000313" key="13">
    <source>
        <dbReference type="Proteomes" id="UP000265509"/>
    </source>
</evidence>
<accession>A0A3L7DUX4</accession>
<feature type="active site" description="Proton donor/acceptor" evidence="9">
    <location>
        <position position="200"/>
    </location>
</feature>
<dbReference type="HAMAP" id="MF_01924">
    <property type="entry name" value="A_A_dipeptidase"/>
    <property type="match status" value="1"/>
</dbReference>
<dbReference type="PANTHER" id="PTHR43126:SF1">
    <property type="entry name" value="D-ALANYL-D-ALANINE DIPEPTIDASE"/>
    <property type="match status" value="1"/>
</dbReference>
<keyword evidence="5 9" id="KW-0862">Zinc</keyword>
<organism evidence="12 13">
    <name type="scientific">Seongchinamella sediminis</name>
    <dbReference type="NCBI Taxonomy" id="2283635"/>
    <lineage>
        <taxon>Bacteria</taxon>
        <taxon>Pseudomonadati</taxon>
        <taxon>Pseudomonadota</taxon>
        <taxon>Gammaproteobacteria</taxon>
        <taxon>Cellvibrionales</taxon>
        <taxon>Halieaceae</taxon>
        <taxon>Seongchinamella</taxon>
    </lineage>
</organism>
<keyword evidence="7 9" id="KW-0482">Metalloprotease</keyword>
<dbReference type="EMBL" id="QRAN01000013">
    <property type="protein sequence ID" value="RLQ21368.1"/>
    <property type="molecule type" value="Genomic_DNA"/>
</dbReference>
<evidence type="ECO:0000256" key="10">
    <source>
        <dbReference type="PIRNR" id="PIRNR026671"/>
    </source>
</evidence>
<dbReference type="OrthoDB" id="9801061at2"/>
<dbReference type="EC" id="3.4.13.22" evidence="9 10"/>
<evidence type="ECO:0000256" key="9">
    <source>
        <dbReference type="HAMAP-Rule" id="MF_01924"/>
    </source>
</evidence>
<keyword evidence="8 10" id="KW-0961">Cell wall biogenesis/degradation</keyword>
<feature type="chain" id="PRO_5018299950" description="D-alanyl-D-alanine dipeptidase" evidence="11">
    <location>
        <begin position="21"/>
        <end position="221"/>
    </location>
</feature>
<keyword evidence="11" id="KW-0732">Signal</keyword>
<keyword evidence="13" id="KW-1185">Reference proteome</keyword>
<evidence type="ECO:0000256" key="7">
    <source>
        <dbReference type="ARBA" id="ARBA00023049"/>
    </source>
</evidence>
<evidence type="ECO:0000256" key="5">
    <source>
        <dbReference type="ARBA" id="ARBA00022833"/>
    </source>
</evidence>
<dbReference type="AlphaFoldDB" id="A0A3L7DUX4"/>
<dbReference type="InterPro" id="IPR000755">
    <property type="entry name" value="A_A_dipeptidase"/>
</dbReference>
<dbReference type="GO" id="GO:0160237">
    <property type="term" value="F:D-Ala-D-Ala dipeptidase activity"/>
    <property type="evidence" value="ECO:0007669"/>
    <property type="project" value="UniProtKB-EC"/>
</dbReference>
<feature type="binding site" evidence="9">
    <location>
        <position position="135"/>
    </location>
    <ligand>
        <name>Zn(2+)</name>
        <dbReference type="ChEBI" id="CHEBI:29105"/>
        <note>catalytic</note>
    </ligand>
</feature>
<proteinExistence type="inferred from homology"/>
<comment type="similarity">
    <text evidence="9 10">Belongs to the peptidase M15D family.</text>
</comment>
<dbReference type="Proteomes" id="UP000265509">
    <property type="component" value="Unassembled WGS sequence"/>
</dbReference>
<dbReference type="PANTHER" id="PTHR43126">
    <property type="entry name" value="D-ALANYL-D-ALANINE DIPEPTIDASE"/>
    <property type="match status" value="1"/>
</dbReference>
<evidence type="ECO:0000256" key="8">
    <source>
        <dbReference type="ARBA" id="ARBA00023316"/>
    </source>
</evidence>
<dbReference type="GO" id="GO:0006508">
    <property type="term" value="P:proteolysis"/>
    <property type="evidence" value="ECO:0007669"/>
    <property type="project" value="UniProtKB-KW"/>
</dbReference>
<keyword evidence="2 9" id="KW-0645">Protease</keyword>
<dbReference type="PIRSF" id="PIRSF026671">
    <property type="entry name" value="AA_dipeptidase"/>
    <property type="match status" value="1"/>
</dbReference>
<evidence type="ECO:0000256" key="3">
    <source>
        <dbReference type="ARBA" id="ARBA00022723"/>
    </source>
</evidence>
<comment type="caution">
    <text evidence="12">The sequence shown here is derived from an EMBL/GenBank/DDBJ whole genome shotgun (WGS) entry which is preliminary data.</text>
</comment>
<keyword evidence="6 9" id="KW-0224">Dipeptidase</keyword>
<evidence type="ECO:0000256" key="11">
    <source>
        <dbReference type="SAM" id="SignalP"/>
    </source>
</evidence>
<dbReference type="GO" id="GO:0008237">
    <property type="term" value="F:metallopeptidase activity"/>
    <property type="evidence" value="ECO:0007669"/>
    <property type="project" value="UniProtKB-KW"/>
</dbReference>
<comment type="catalytic activity">
    <reaction evidence="1 9 10">
        <text>D-alanyl-D-alanine + H2O = 2 D-alanine</text>
        <dbReference type="Rhea" id="RHEA:20661"/>
        <dbReference type="ChEBI" id="CHEBI:15377"/>
        <dbReference type="ChEBI" id="CHEBI:57416"/>
        <dbReference type="ChEBI" id="CHEBI:57822"/>
        <dbReference type="EC" id="3.4.13.22"/>
    </reaction>
</comment>
<dbReference type="GO" id="GO:0071555">
    <property type="term" value="P:cell wall organization"/>
    <property type="evidence" value="ECO:0007669"/>
    <property type="project" value="UniProtKB-KW"/>
</dbReference>
<dbReference type="GO" id="GO:0008270">
    <property type="term" value="F:zinc ion binding"/>
    <property type="evidence" value="ECO:0007669"/>
    <property type="project" value="UniProtKB-UniRule"/>
</dbReference>
<dbReference type="Gene3D" id="3.30.1380.10">
    <property type="match status" value="1"/>
</dbReference>
<dbReference type="CDD" id="cd14817">
    <property type="entry name" value="D-Ala-D-Ala_dipeptidase_VanX"/>
    <property type="match status" value="1"/>
</dbReference>
<feature type="signal peptide" evidence="11">
    <location>
        <begin position="1"/>
        <end position="20"/>
    </location>
</feature>
<keyword evidence="4 9" id="KW-0378">Hydrolase</keyword>